<dbReference type="Proteomes" id="UP000777774">
    <property type="component" value="Unassembled WGS sequence"/>
</dbReference>
<evidence type="ECO:0000256" key="1">
    <source>
        <dbReference type="SAM" id="MobiDB-lite"/>
    </source>
</evidence>
<accession>A0ABX1K1J5</accession>
<comment type="caution">
    <text evidence="2">The sequence shown here is derived from an EMBL/GenBank/DDBJ whole genome shotgun (WGS) entry which is preliminary data.</text>
</comment>
<protein>
    <submittedName>
        <fullName evidence="2">DivIVA domain-containing protein</fullName>
    </submittedName>
</protein>
<proteinExistence type="predicted"/>
<evidence type="ECO:0000313" key="2">
    <source>
        <dbReference type="EMBL" id="NKY40142.1"/>
    </source>
</evidence>
<dbReference type="NCBIfam" id="TIGR03544">
    <property type="entry name" value="DivI1A_domain"/>
    <property type="match status" value="2"/>
</dbReference>
<reference evidence="2 3" key="1">
    <citation type="submission" date="2020-04" db="EMBL/GenBank/DDBJ databases">
        <title>MicrobeNet Type strains.</title>
        <authorList>
            <person name="Nicholson A.C."/>
        </authorList>
    </citation>
    <scope>NUCLEOTIDE SEQUENCE [LARGE SCALE GENOMIC DNA]</scope>
    <source>
        <strain evidence="2 3">ATCC BAA-787</strain>
    </source>
</reference>
<evidence type="ECO:0000313" key="3">
    <source>
        <dbReference type="Proteomes" id="UP000777774"/>
    </source>
</evidence>
<dbReference type="InterPro" id="IPR019933">
    <property type="entry name" value="DivIVA_domain"/>
</dbReference>
<gene>
    <name evidence="2" type="ORF">HGA02_11540</name>
</gene>
<feature type="region of interest" description="Disordered" evidence="1">
    <location>
        <begin position="90"/>
        <end position="111"/>
    </location>
</feature>
<dbReference type="Gene3D" id="6.10.250.660">
    <property type="match status" value="1"/>
</dbReference>
<sequence length="124" mass="13269">MPVLTADDVLRATFTATKFRDGYDQLEVDDLLDRVARTLRARESGAAVADAVTVAEVDAARFAVRRFTEGYDQVQVDDLLAEVRATLAAPAPPRPAVATSPASGDVPGLLPSKAASGWRRLFGR</sequence>
<dbReference type="EMBL" id="JAAXOY010000281">
    <property type="protein sequence ID" value="NKY40142.1"/>
    <property type="molecule type" value="Genomic_DNA"/>
</dbReference>
<name>A0ABX1K1J5_9CELL</name>
<organism evidence="2 3">
    <name type="scientific">Cellulomonas septica</name>
    <dbReference type="NCBI Taxonomy" id="285080"/>
    <lineage>
        <taxon>Bacteria</taxon>
        <taxon>Bacillati</taxon>
        <taxon>Actinomycetota</taxon>
        <taxon>Actinomycetes</taxon>
        <taxon>Micrococcales</taxon>
        <taxon>Cellulomonadaceae</taxon>
        <taxon>Cellulomonas</taxon>
    </lineage>
</organism>
<keyword evidence="3" id="KW-1185">Reference proteome</keyword>